<gene>
    <name evidence="2" type="ORF">CEURO_LOCUS12397</name>
</gene>
<dbReference type="Proteomes" id="UP001152484">
    <property type="component" value="Unassembled WGS sequence"/>
</dbReference>
<dbReference type="AlphaFoldDB" id="A0A9P0ZC71"/>
<dbReference type="OrthoDB" id="998924at2759"/>
<dbReference type="InterPro" id="IPR025836">
    <property type="entry name" value="Zn_knuckle_CX2CX4HX4C"/>
</dbReference>
<proteinExistence type="predicted"/>
<reference evidence="2" key="1">
    <citation type="submission" date="2022-07" db="EMBL/GenBank/DDBJ databases">
        <authorList>
            <person name="Macas J."/>
            <person name="Novak P."/>
            <person name="Neumann P."/>
        </authorList>
    </citation>
    <scope>NUCLEOTIDE SEQUENCE</scope>
</reference>
<keyword evidence="3" id="KW-1185">Reference proteome</keyword>
<evidence type="ECO:0000259" key="1">
    <source>
        <dbReference type="Pfam" id="PF14392"/>
    </source>
</evidence>
<comment type="caution">
    <text evidence="2">The sequence shown here is derived from an EMBL/GenBank/DDBJ whole genome shotgun (WGS) entry which is preliminary data.</text>
</comment>
<dbReference type="Pfam" id="PF14392">
    <property type="entry name" value="zf-CCHC_4"/>
    <property type="match status" value="1"/>
</dbReference>
<dbReference type="PANTHER" id="PTHR31286">
    <property type="entry name" value="GLYCINE-RICH CELL WALL STRUCTURAL PROTEIN 1.8-LIKE"/>
    <property type="match status" value="1"/>
</dbReference>
<evidence type="ECO:0000313" key="3">
    <source>
        <dbReference type="Proteomes" id="UP001152484"/>
    </source>
</evidence>
<accession>A0A9P0ZC71</accession>
<sequence length="122" mass="14047">MIGNFVGRFISVDEHNFSAWNPFIRIRVSLDIGKPMKRKLFLQKEEGTSFCVSFRYKKLLNFCFMCEIIGHAENFCLSNPRDSSEGGGRLFGLKLRATKGRAQGEVNKCLVPTRKDRAKRRK</sequence>
<name>A0A9P0ZC71_CUSEU</name>
<dbReference type="PANTHER" id="PTHR31286:SF153">
    <property type="entry name" value="DUF4283 DOMAIN PROTEIN"/>
    <property type="match status" value="1"/>
</dbReference>
<dbReference type="InterPro" id="IPR040256">
    <property type="entry name" value="At4g02000-like"/>
</dbReference>
<organism evidence="2 3">
    <name type="scientific">Cuscuta europaea</name>
    <name type="common">European dodder</name>
    <dbReference type="NCBI Taxonomy" id="41803"/>
    <lineage>
        <taxon>Eukaryota</taxon>
        <taxon>Viridiplantae</taxon>
        <taxon>Streptophyta</taxon>
        <taxon>Embryophyta</taxon>
        <taxon>Tracheophyta</taxon>
        <taxon>Spermatophyta</taxon>
        <taxon>Magnoliopsida</taxon>
        <taxon>eudicotyledons</taxon>
        <taxon>Gunneridae</taxon>
        <taxon>Pentapetalae</taxon>
        <taxon>asterids</taxon>
        <taxon>lamiids</taxon>
        <taxon>Solanales</taxon>
        <taxon>Convolvulaceae</taxon>
        <taxon>Cuscuteae</taxon>
        <taxon>Cuscuta</taxon>
        <taxon>Cuscuta subgen. Cuscuta</taxon>
    </lineage>
</organism>
<evidence type="ECO:0000313" key="2">
    <source>
        <dbReference type="EMBL" id="CAH9093674.1"/>
    </source>
</evidence>
<dbReference type="EMBL" id="CAMAPE010000031">
    <property type="protein sequence ID" value="CAH9093674.1"/>
    <property type="molecule type" value="Genomic_DNA"/>
</dbReference>
<feature type="domain" description="Zinc knuckle CX2CX4HX4C" evidence="1">
    <location>
        <begin position="30"/>
        <end position="77"/>
    </location>
</feature>
<protein>
    <recommendedName>
        <fullName evidence="1">Zinc knuckle CX2CX4HX4C domain-containing protein</fullName>
    </recommendedName>
</protein>